<dbReference type="SUPFAM" id="SSF53706">
    <property type="entry name" value="Formate dehydrogenase/DMSO reductase, domains 1-3"/>
    <property type="match status" value="1"/>
</dbReference>
<protein>
    <recommendedName>
        <fullName evidence="7">4Fe-4S Mo/W bis-MGD-type domain-containing protein</fullName>
    </recommendedName>
</protein>
<dbReference type="PANTHER" id="PTHR43105">
    <property type="entry name" value="RESPIRATORY NITRATE REDUCTASE"/>
    <property type="match status" value="1"/>
</dbReference>
<dbReference type="GO" id="GO:0016020">
    <property type="term" value="C:membrane"/>
    <property type="evidence" value="ECO:0007669"/>
    <property type="project" value="TreeGrafter"/>
</dbReference>
<dbReference type="GO" id="GO:0051539">
    <property type="term" value="F:4 iron, 4 sulfur cluster binding"/>
    <property type="evidence" value="ECO:0007669"/>
    <property type="project" value="UniProtKB-KW"/>
</dbReference>
<dbReference type="InterPro" id="IPR027467">
    <property type="entry name" value="MopterinOxRdtase_cofactor_BS"/>
</dbReference>
<evidence type="ECO:0000313" key="8">
    <source>
        <dbReference type="EMBL" id="PYZ94583.1"/>
    </source>
</evidence>
<dbReference type="Pfam" id="PF04879">
    <property type="entry name" value="Molybdop_Fe4S4"/>
    <property type="match status" value="1"/>
</dbReference>
<keyword evidence="6" id="KW-0411">Iron-sulfur</keyword>
<dbReference type="InterPro" id="IPR006963">
    <property type="entry name" value="Mopterin_OxRdtase_4Fe-4S_dom"/>
</dbReference>
<accession>A0A323TPQ6</accession>
<dbReference type="PROSITE" id="PS00551">
    <property type="entry name" value="MOLYBDOPTERIN_PROK_1"/>
    <property type="match status" value="1"/>
</dbReference>
<dbReference type="Proteomes" id="UP000248214">
    <property type="component" value="Unassembled WGS sequence"/>
</dbReference>
<evidence type="ECO:0000259" key="7">
    <source>
        <dbReference type="PROSITE" id="PS51669"/>
    </source>
</evidence>
<dbReference type="GO" id="GO:0046872">
    <property type="term" value="F:metal ion binding"/>
    <property type="evidence" value="ECO:0007669"/>
    <property type="project" value="UniProtKB-KW"/>
</dbReference>
<gene>
    <name evidence="8" type="ORF">CR194_03355</name>
</gene>
<dbReference type="AlphaFoldDB" id="A0A323TPQ6"/>
<evidence type="ECO:0000313" key="9">
    <source>
        <dbReference type="Proteomes" id="UP000248214"/>
    </source>
</evidence>
<dbReference type="GO" id="GO:0022904">
    <property type="term" value="P:respiratory electron transport chain"/>
    <property type="evidence" value="ECO:0007669"/>
    <property type="project" value="TreeGrafter"/>
</dbReference>
<evidence type="ECO:0000256" key="3">
    <source>
        <dbReference type="ARBA" id="ARBA00022723"/>
    </source>
</evidence>
<evidence type="ECO:0000256" key="6">
    <source>
        <dbReference type="ARBA" id="ARBA00023014"/>
    </source>
</evidence>
<evidence type="ECO:0000256" key="5">
    <source>
        <dbReference type="ARBA" id="ARBA00023004"/>
    </source>
</evidence>
<proteinExistence type="predicted"/>
<dbReference type="Pfam" id="PF00384">
    <property type="entry name" value="Molybdopterin"/>
    <property type="match status" value="1"/>
</dbReference>
<comment type="cofactor">
    <cofactor evidence="1">
        <name>Mo-bis(molybdopterin guanine dinucleotide)</name>
        <dbReference type="ChEBI" id="CHEBI:60539"/>
    </cofactor>
</comment>
<keyword evidence="5" id="KW-0408">Iron</keyword>
<evidence type="ECO:0000256" key="4">
    <source>
        <dbReference type="ARBA" id="ARBA00023002"/>
    </source>
</evidence>
<dbReference type="GO" id="GO:0003954">
    <property type="term" value="F:NADH dehydrogenase activity"/>
    <property type="evidence" value="ECO:0007669"/>
    <property type="project" value="TreeGrafter"/>
</dbReference>
<dbReference type="SMART" id="SM00926">
    <property type="entry name" value="Molybdop_Fe4S4"/>
    <property type="match status" value="1"/>
</dbReference>
<sequence>MKVSYLKGLIVMSERTQVETTCAYCGTGCGLIIDVEEDRIVRVRGNKAAPVNQGQTCIKGAFGYHYIHSEDRLRTPLIKKNGKFTEATWQEALNYISTKLTAIKQQFGGDAFSMFACARATNEVNYVTQKFTRAVMNTNNIDGCNRT</sequence>
<keyword evidence="3" id="KW-0479">Metal-binding</keyword>
<keyword evidence="9" id="KW-1185">Reference proteome</keyword>
<dbReference type="Gene3D" id="2.20.25.90">
    <property type="entry name" value="ADC-like domains"/>
    <property type="match status" value="1"/>
</dbReference>
<name>A0A323TPQ6_9BACI</name>
<reference evidence="8 9" key="1">
    <citation type="submission" date="2017-10" db="EMBL/GenBank/DDBJ databases">
        <title>Bacillus sp. nov., a halophilic bacterium isolated from a Keqin Lake.</title>
        <authorList>
            <person name="Wang H."/>
        </authorList>
    </citation>
    <scope>NUCLEOTIDE SEQUENCE [LARGE SCALE GENOMIC DNA]</scope>
    <source>
        <strain evidence="8 9">KQ-12</strain>
    </source>
</reference>
<dbReference type="InterPro" id="IPR050123">
    <property type="entry name" value="Prok_molybdopt-oxidoreductase"/>
</dbReference>
<evidence type="ECO:0000256" key="2">
    <source>
        <dbReference type="ARBA" id="ARBA00022485"/>
    </source>
</evidence>
<feature type="domain" description="4Fe-4S Mo/W bis-MGD-type" evidence="7">
    <location>
        <begin position="15"/>
        <end position="71"/>
    </location>
</feature>
<dbReference type="InterPro" id="IPR006656">
    <property type="entry name" value="Mopterin_OxRdtase"/>
</dbReference>
<dbReference type="PROSITE" id="PS51669">
    <property type="entry name" value="4FE4S_MOW_BIS_MGD"/>
    <property type="match status" value="1"/>
</dbReference>
<dbReference type="EMBL" id="PDOD01000001">
    <property type="protein sequence ID" value="PYZ94583.1"/>
    <property type="molecule type" value="Genomic_DNA"/>
</dbReference>
<dbReference type="PANTHER" id="PTHR43105:SF14">
    <property type="entry name" value="FORMATE DEHYDROGENASE H"/>
    <property type="match status" value="1"/>
</dbReference>
<keyword evidence="4" id="KW-0560">Oxidoreductase</keyword>
<evidence type="ECO:0000256" key="1">
    <source>
        <dbReference type="ARBA" id="ARBA00001942"/>
    </source>
</evidence>
<comment type="caution">
    <text evidence="8">The sequence shown here is derived from an EMBL/GenBank/DDBJ whole genome shotgun (WGS) entry which is preliminary data.</text>
</comment>
<dbReference type="Gene3D" id="3.40.50.740">
    <property type="match status" value="1"/>
</dbReference>
<keyword evidence="2" id="KW-0004">4Fe-4S</keyword>
<organism evidence="8 9">
    <name type="scientific">Salipaludibacillus keqinensis</name>
    <dbReference type="NCBI Taxonomy" id="2045207"/>
    <lineage>
        <taxon>Bacteria</taxon>
        <taxon>Bacillati</taxon>
        <taxon>Bacillota</taxon>
        <taxon>Bacilli</taxon>
        <taxon>Bacillales</taxon>
        <taxon>Bacillaceae</taxon>
    </lineage>
</organism>